<dbReference type="AlphaFoldDB" id="A0A6I4I0T6"/>
<dbReference type="Proteomes" id="UP000429232">
    <property type="component" value="Chromosome"/>
</dbReference>
<organism evidence="1 2">
    <name type="scientific">Mucilaginibacter ginkgonis</name>
    <dbReference type="NCBI Taxonomy" id="2682091"/>
    <lineage>
        <taxon>Bacteria</taxon>
        <taxon>Pseudomonadati</taxon>
        <taxon>Bacteroidota</taxon>
        <taxon>Sphingobacteriia</taxon>
        <taxon>Sphingobacteriales</taxon>
        <taxon>Sphingobacteriaceae</taxon>
        <taxon>Mucilaginibacter</taxon>
    </lineage>
</organism>
<evidence type="ECO:0000313" key="1">
    <source>
        <dbReference type="EMBL" id="QQL51097.1"/>
    </source>
</evidence>
<evidence type="ECO:0000313" key="2">
    <source>
        <dbReference type="Proteomes" id="UP000429232"/>
    </source>
</evidence>
<name>A0A6I4I0T6_9SPHI</name>
<protein>
    <submittedName>
        <fullName evidence="1">Uncharacterized protein</fullName>
    </submittedName>
</protein>
<reference evidence="1 2" key="1">
    <citation type="submission" date="2020-12" db="EMBL/GenBank/DDBJ databases">
        <title>HMF7856_wgs.fasta genome submission.</title>
        <authorList>
            <person name="Kang H."/>
            <person name="Kim H."/>
            <person name="Joh K."/>
        </authorList>
    </citation>
    <scope>NUCLEOTIDE SEQUENCE [LARGE SCALE GENOMIC DNA]</scope>
    <source>
        <strain evidence="1 2">HMF7856</strain>
    </source>
</reference>
<proteinExistence type="predicted"/>
<dbReference type="RefSeq" id="WP_157523670.1">
    <property type="nucleotide sequence ID" value="NZ_CP066775.1"/>
</dbReference>
<accession>A0A6I4I0T6</accession>
<keyword evidence="2" id="KW-1185">Reference proteome</keyword>
<dbReference type="KEGG" id="mgik:GO620_006505"/>
<gene>
    <name evidence="1" type="ORF">GO620_006505</name>
</gene>
<dbReference type="EMBL" id="CP066775">
    <property type="protein sequence ID" value="QQL51097.1"/>
    <property type="molecule type" value="Genomic_DNA"/>
</dbReference>
<sequence>MAVANYMIVHFFEDEKHDFNTLQIPPELLNPLANHLKWQYQKHLEAVTRHDFKMERAKQHDRYMEHCKQTQQDPKQIFIDFPVKQ</sequence>